<dbReference type="AlphaFoldDB" id="A0A9Q4B527"/>
<name>A0A9Q4B527_SALAG</name>
<keyword evidence="11 14" id="KW-1133">Transmembrane helix</keyword>
<evidence type="ECO:0000256" key="10">
    <source>
        <dbReference type="ARBA" id="ARBA00022967"/>
    </source>
</evidence>
<dbReference type="GO" id="GO:0016887">
    <property type="term" value="F:ATP hydrolysis activity"/>
    <property type="evidence" value="ECO:0007669"/>
    <property type="project" value="InterPro"/>
</dbReference>
<dbReference type="InterPro" id="IPR044492">
    <property type="entry name" value="P_typ_ATPase_HD_dom"/>
</dbReference>
<feature type="transmembrane region" description="Helical" evidence="14">
    <location>
        <begin position="30"/>
        <end position="47"/>
    </location>
</feature>
<evidence type="ECO:0000313" key="17">
    <source>
        <dbReference type="Proteomes" id="UP001057753"/>
    </source>
</evidence>
<dbReference type="Pfam" id="PF00702">
    <property type="entry name" value="Hydrolase"/>
    <property type="match status" value="1"/>
</dbReference>
<proteinExistence type="inferred from homology"/>
<evidence type="ECO:0000256" key="13">
    <source>
        <dbReference type="ARBA" id="ARBA00023136"/>
    </source>
</evidence>
<dbReference type="Gene3D" id="3.40.50.1000">
    <property type="entry name" value="HAD superfamily/HAD-like"/>
    <property type="match status" value="1"/>
</dbReference>
<keyword evidence="7 14" id="KW-0547">Nucleotide-binding</keyword>
<dbReference type="InterPro" id="IPR018303">
    <property type="entry name" value="ATPase_P-typ_P_site"/>
</dbReference>
<comment type="similarity">
    <text evidence="2 14">Belongs to the cation transport ATPase (P-type) (TC 3.A.3) family. Type IB subfamily.</text>
</comment>
<dbReference type="SUPFAM" id="SSF81665">
    <property type="entry name" value="Calcium ATPase, transmembrane domain M"/>
    <property type="match status" value="1"/>
</dbReference>
<evidence type="ECO:0000256" key="3">
    <source>
        <dbReference type="ARBA" id="ARBA00022448"/>
    </source>
</evidence>
<dbReference type="GO" id="GO:0005524">
    <property type="term" value="F:ATP binding"/>
    <property type="evidence" value="ECO:0007669"/>
    <property type="project" value="UniProtKB-UniRule"/>
</dbReference>
<keyword evidence="4" id="KW-0597">Phosphoprotein</keyword>
<comment type="caution">
    <text evidence="16">The sequence shown here is derived from an EMBL/GenBank/DDBJ whole genome shotgun (WGS) entry which is preliminary data.</text>
</comment>
<dbReference type="RefSeq" id="WP_257822994.1">
    <property type="nucleotide sequence ID" value="NZ_JABXYM010000002.1"/>
</dbReference>
<keyword evidence="13 14" id="KW-0472">Membrane</keyword>
<evidence type="ECO:0000256" key="7">
    <source>
        <dbReference type="ARBA" id="ARBA00022741"/>
    </source>
</evidence>
<gene>
    <name evidence="16" type="ORF">HXA33_18945</name>
</gene>
<feature type="transmembrane region" description="Helical" evidence="14">
    <location>
        <begin position="53"/>
        <end position="75"/>
    </location>
</feature>
<dbReference type="GO" id="GO:0046872">
    <property type="term" value="F:metal ion binding"/>
    <property type="evidence" value="ECO:0007669"/>
    <property type="project" value="UniProtKB-KW"/>
</dbReference>
<keyword evidence="3" id="KW-0813">Transport</keyword>
<feature type="domain" description="P-type ATPase A" evidence="15">
    <location>
        <begin position="145"/>
        <end position="242"/>
    </location>
</feature>
<dbReference type="PANTHER" id="PTHR43079">
    <property type="entry name" value="PROBABLE CADMIUM/ZINC-TRANSPORTING ATPASE HMA1"/>
    <property type="match status" value="1"/>
</dbReference>
<evidence type="ECO:0000256" key="2">
    <source>
        <dbReference type="ARBA" id="ARBA00006024"/>
    </source>
</evidence>
<dbReference type="InterPro" id="IPR001757">
    <property type="entry name" value="P_typ_ATPase"/>
</dbReference>
<evidence type="ECO:0000256" key="6">
    <source>
        <dbReference type="ARBA" id="ARBA00022723"/>
    </source>
</evidence>
<organism evidence="16 17">
    <name type="scientific">Salipaludibacillus agaradhaerens</name>
    <name type="common">Bacillus agaradhaerens</name>
    <dbReference type="NCBI Taxonomy" id="76935"/>
    <lineage>
        <taxon>Bacteria</taxon>
        <taxon>Bacillati</taxon>
        <taxon>Bacillota</taxon>
        <taxon>Bacilli</taxon>
        <taxon>Bacillales</taxon>
        <taxon>Bacillaceae</taxon>
    </lineage>
</organism>
<dbReference type="CDD" id="cd07551">
    <property type="entry name" value="P-type_ATPase_HM_ZosA_PfeT-like"/>
    <property type="match status" value="1"/>
</dbReference>
<dbReference type="PRINTS" id="PR00941">
    <property type="entry name" value="CDATPASE"/>
</dbReference>
<dbReference type="SFLD" id="SFLDG00002">
    <property type="entry name" value="C1.7:_P-type_atpase_like"/>
    <property type="match status" value="1"/>
</dbReference>
<evidence type="ECO:0000256" key="1">
    <source>
        <dbReference type="ARBA" id="ARBA00004651"/>
    </source>
</evidence>
<keyword evidence="6 14" id="KW-0479">Metal-binding</keyword>
<dbReference type="GO" id="GO:0019829">
    <property type="term" value="F:ATPase-coupled monoatomic cation transmembrane transporter activity"/>
    <property type="evidence" value="ECO:0007669"/>
    <property type="project" value="InterPro"/>
</dbReference>
<reference evidence="16" key="1">
    <citation type="submission" date="2020-06" db="EMBL/GenBank/DDBJ databases">
        <title>Insight into the genomes of haloalkaliphilic bacilli from Kenyan soda lakes.</title>
        <authorList>
            <person name="Mwirichia R."/>
            <person name="Villamizar G.C."/>
            <person name="Poehlein A."/>
            <person name="Mugweru J."/>
            <person name="Kipnyargis A."/>
            <person name="Kiplimo D."/>
            <person name="Orwa P."/>
            <person name="Daniel R."/>
        </authorList>
    </citation>
    <scope>NUCLEOTIDE SEQUENCE</scope>
    <source>
        <strain evidence="16">B1096_S55</strain>
    </source>
</reference>
<dbReference type="NCBIfam" id="TIGR01525">
    <property type="entry name" value="ATPase-IB_hvy"/>
    <property type="match status" value="1"/>
</dbReference>
<dbReference type="InterPro" id="IPR008250">
    <property type="entry name" value="ATPase_P-typ_transduc_dom_A_sf"/>
</dbReference>
<evidence type="ECO:0000256" key="14">
    <source>
        <dbReference type="RuleBase" id="RU362081"/>
    </source>
</evidence>
<evidence type="ECO:0000256" key="9">
    <source>
        <dbReference type="ARBA" id="ARBA00022842"/>
    </source>
</evidence>
<dbReference type="SFLD" id="SFLDF00027">
    <property type="entry name" value="p-type_atpase"/>
    <property type="match status" value="1"/>
</dbReference>
<keyword evidence="17" id="KW-1185">Reference proteome</keyword>
<dbReference type="EMBL" id="JABXYM010000002">
    <property type="protein sequence ID" value="MCR6098588.1"/>
    <property type="molecule type" value="Genomic_DNA"/>
</dbReference>
<evidence type="ECO:0000256" key="8">
    <source>
        <dbReference type="ARBA" id="ARBA00022840"/>
    </source>
</evidence>
<feature type="transmembrane region" description="Helical" evidence="14">
    <location>
        <begin position="87"/>
        <end position="104"/>
    </location>
</feature>
<keyword evidence="5 14" id="KW-0812">Transmembrane</keyword>
<dbReference type="InterPro" id="IPR051949">
    <property type="entry name" value="Cation_Transport_ATPase"/>
</dbReference>
<keyword evidence="12" id="KW-0406">Ion transport</keyword>
<feature type="transmembrane region" description="Helical" evidence="14">
    <location>
        <begin position="599"/>
        <end position="617"/>
    </location>
</feature>
<dbReference type="InterPro" id="IPR036412">
    <property type="entry name" value="HAD-like_sf"/>
</dbReference>
<evidence type="ECO:0000256" key="4">
    <source>
        <dbReference type="ARBA" id="ARBA00022553"/>
    </source>
</evidence>
<feature type="transmembrane region" description="Helical" evidence="14">
    <location>
        <begin position="110"/>
        <end position="128"/>
    </location>
</feature>
<dbReference type="InterPro" id="IPR023298">
    <property type="entry name" value="ATPase_P-typ_TM_dom_sf"/>
</dbReference>
<dbReference type="PRINTS" id="PR00119">
    <property type="entry name" value="CATATPASE"/>
</dbReference>
<dbReference type="GO" id="GO:0005886">
    <property type="term" value="C:plasma membrane"/>
    <property type="evidence" value="ECO:0007669"/>
    <property type="project" value="UniProtKB-SubCell"/>
</dbReference>
<evidence type="ECO:0000259" key="15">
    <source>
        <dbReference type="Pfam" id="PF00122"/>
    </source>
</evidence>
<keyword evidence="10" id="KW-1278">Translocase</keyword>
<protein>
    <submittedName>
        <fullName evidence="16">Heavy metal translocating P-type ATPase</fullName>
    </submittedName>
</protein>
<sequence length="649" mass="70728">MKLATSLKKDSPVPIDYMIKCLTSAFTHRQLTLSFLGGACLLIAMLADLYEGSLWQFVALSSYVLSYVIGGFYKAREGVTDLLNERAFNVEILMILAALGAASIGYWNEGAILIFIFSLSGALETYTWDKSKKDLSKLVEMAPLEANKWLNDGRTMTVSVEDLAIGDTILIRSGERVPADGKVIRGETVIDEAPITGETLSVSKQEGDDVYTGTMNGSGPIMVEVMKENADTLFQKMIKLVEQAKESRPPTQLFIEKIEGPYVIAVLLGMIIMLVLPPLAFNAPFQETFYKAMVFLVVASPCAVVASIMPALLSAISNGARRGILMKGGTYLEQLSKTAVVAFDKTGTITEGKPKVTNWFCSLPEDITPYVIALEQQSNHPLAKAIVTFCEKNGTHQQVTISSSQDMTGFGIVGSIGQDQWAIGNYKLMTSLEKEKETVLTEELTELTNKWESEGKTLVYIARNTQIIGLLAIKDAIREDAQELVNYLENQGLQTIMITGDQETTAQAIAKEAGVSDWISSCLPADKVKKITQLKETYGPIIMVGDGVNDAPAMAKADIGIAMGCGTDVAIDTADMVLMKSELEKIAFSYQLSKKLNRIITQNLIFSVFVIIALLITNFTQGLSLPIGVLGHEGSTILVILNGLRLLRF</sequence>
<dbReference type="FunFam" id="2.70.150.10:FF:000002">
    <property type="entry name" value="Copper-transporting ATPase 1, putative"/>
    <property type="match status" value="1"/>
</dbReference>
<keyword evidence="8 14" id="KW-0067">ATP-binding</keyword>
<feature type="transmembrane region" description="Helical" evidence="14">
    <location>
        <begin position="293"/>
        <end position="316"/>
    </location>
</feature>
<dbReference type="Pfam" id="PF00122">
    <property type="entry name" value="E1-E2_ATPase"/>
    <property type="match status" value="1"/>
</dbReference>
<dbReference type="Gene3D" id="3.40.1110.10">
    <property type="entry name" value="Calcium-transporting ATPase, cytoplasmic domain N"/>
    <property type="match status" value="1"/>
</dbReference>
<dbReference type="SUPFAM" id="SSF81653">
    <property type="entry name" value="Calcium ATPase, transduction domain A"/>
    <property type="match status" value="1"/>
</dbReference>
<dbReference type="InterPro" id="IPR059000">
    <property type="entry name" value="ATPase_P-type_domA"/>
</dbReference>
<feature type="transmembrane region" description="Helical" evidence="14">
    <location>
        <begin position="262"/>
        <end position="281"/>
    </location>
</feature>
<evidence type="ECO:0000313" key="16">
    <source>
        <dbReference type="EMBL" id="MCR6098588.1"/>
    </source>
</evidence>
<dbReference type="Proteomes" id="UP001057753">
    <property type="component" value="Unassembled WGS sequence"/>
</dbReference>
<evidence type="ECO:0000256" key="12">
    <source>
        <dbReference type="ARBA" id="ARBA00023065"/>
    </source>
</evidence>
<dbReference type="SUPFAM" id="SSF56784">
    <property type="entry name" value="HAD-like"/>
    <property type="match status" value="1"/>
</dbReference>
<dbReference type="Gene3D" id="2.70.150.10">
    <property type="entry name" value="Calcium-transporting ATPase, cytoplasmic transduction domain A"/>
    <property type="match status" value="1"/>
</dbReference>
<dbReference type="InterPro" id="IPR027256">
    <property type="entry name" value="P-typ_ATPase_IB"/>
</dbReference>
<dbReference type="SFLD" id="SFLDS00003">
    <property type="entry name" value="Haloacid_Dehalogenase"/>
    <property type="match status" value="1"/>
</dbReference>
<dbReference type="PROSITE" id="PS00154">
    <property type="entry name" value="ATPASE_E1_E2"/>
    <property type="match status" value="1"/>
</dbReference>
<accession>A0A9Q4B527</accession>
<comment type="subcellular location">
    <subcellularLocation>
        <location evidence="1">Cell membrane</location>
        <topology evidence="1">Multi-pass membrane protein</topology>
    </subcellularLocation>
</comment>
<dbReference type="InterPro" id="IPR023214">
    <property type="entry name" value="HAD_sf"/>
</dbReference>
<dbReference type="InterPro" id="IPR023299">
    <property type="entry name" value="ATPase_P-typ_cyto_dom_N"/>
</dbReference>
<evidence type="ECO:0000256" key="5">
    <source>
        <dbReference type="ARBA" id="ARBA00022692"/>
    </source>
</evidence>
<dbReference type="NCBIfam" id="TIGR01494">
    <property type="entry name" value="ATPase_P-type"/>
    <property type="match status" value="1"/>
</dbReference>
<dbReference type="PANTHER" id="PTHR43079:SF1">
    <property type="entry name" value="CADMIUM_ZINC-TRANSPORTING ATPASE HMA1, CHLOROPLASTIC-RELATED"/>
    <property type="match status" value="1"/>
</dbReference>
<keyword evidence="9" id="KW-0460">Magnesium</keyword>
<evidence type="ECO:0000256" key="11">
    <source>
        <dbReference type="ARBA" id="ARBA00022989"/>
    </source>
</evidence>
<keyword evidence="14" id="KW-1003">Cell membrane</keyword>